<organism evidence="3 4">
    <name type="scientific">Protomyces lactucae-debilis</name>
    <dbReference type="NCBI Taxonomy" id="2754530"/>
    <lineage>
        <taxon>Eukaryota</taxon>
        <taxon>Fungi</taxon>
        <taxon>Dikarya</taxon>
        <taxon>Ascomycota</taxon>
        <taxon>Taphrinomycotina</taxon>
        <taxon>Taphrinomycetes</taxon>
        <taxon>Taphrinales</taxon>
        <taxon>Protomycetaceae</taxon>
        <taxon>Protomyces</taxon>
    </lineage>
</organism>
<dbReference type="GO" id="GO:0003676">
    <property type="term" value="F:nucleic acid binding"/>
    <property type="evidence" value="ECO:0007669"/>
    <property type="project" value="InterPro"/>
</dbReference>
<proteinExistence type="predicted"/>
<feature type="domain" description="CCHC-type" evidence="2">
    <location>
        <begin position="108"/>
        <end position="125"/>
    </location>
</feature>
<evidence type="ECO:0000313" key="4">
    <source>
        <dbReference type="Proteomes" id="UP000193685"/>
    </source>
</evidence>
<dbReference type="AlphaFoldDB" id="A0A1Y2FIF1"/>
<dbReference type="Gene3D" id="4.10.60.10">
    <property type="entry name" value="Zinc finger, CCHC-type"/>
    <property type="match status" value="1"/>
</dbReference>
<dbReference type="STRING" id="56484.A0A1Y2FIF1"/>
<evidence type="ECO:0000313" key="3">
    <source>
        <dbReference type="EMBL" id="ORY82595.1"/>
    </source>
</evidence>
<dbReference type="SMART" id="SM00343">
    <property type="entry name" value="ZnF_C2HC"/>
    <property type="match status" value="2"/>
</dbReference>
<dbReference type="EMBL" id="MCFI01000009">
    <property type="protein sequence ID" value="ORY82595.1"/>
    <property type="molecule type" value="Genomic_DNA"/>
</dbReference>
<dbReference type="RefSeq" id="XP_040725466.1">
    <property type="nucleotide sequence ID" value="XM_040866961.1"/>
</dbReference>
<protein>
    <recommendedName>
        <fullName evidence="2">CCHC-type domain-containing protein</fullName>
    </recommendedName>
</protein>
<dbReference type="InterPro" id="IPR036875">
    <property type="entry name" value="Znf_CCHC_sf"/>
</dbReference>
<dbReference type="Proteomes" id="UP000193685">
    <property type="component" value="Unassembled WGS sequence"/>
</dbReference>
<dbReference type="GeneID" id="63783560"/>
<accession>A0A1Y2FIF1</accession>
<dbReference type="SUPFAM" id="SSF57756">
    <property type="entry name" value="Retrovirus zinc finger-like domains"/>
    <property type="match status" value="1"/>
</dbReference>
<gene>
    <name evidence="3" type="ORF">BCR37DRAFT_316763</name>
</gene>
<comment type="caution">
    <text evidence="3">The sequence shown here is derived from an EMBL/GenBank/DDBJ whole genome shotgun (WGS) entry which is preliminary data.</text>
</comment>
<feature type="domain" description="CCHC-type" evidence="2">
    <location>
        <begin position="89"/>
        <end position="105"/>
    </location>
</feature>
<evidence type="ECO:0000259" key="2">
    <source>
        <dbReference type="SMART" id="SM00343"/>
    </source>
</evidence>
<reference evidence="3 4" key="1">
    <citation type="submission" date="2016-07" db="EMBL/GenBank/DDBJ databases">
        <title>Pervasive Adenine N6-methylation of Active Genes in Fungi.</title>
        <authorList>
            <consortium name="DOE Joint Genome Institute"/>
            <person name="Mondo S.J."/>
            <person name="Dannebaum R.O."/>
            <person name="Kuo R.C."/>
            <person name="Labutti K."/>
            <person name="Haridas S."/>
            <person name="Kuo A."/>
            <person name="Salamov A."/>
            <person name="Ahrendt S.R."/>
            <person name="Lipzen A."/>
            <person name="Sullivan W."/>
            <person name="Andreopoulos W.B."/>
            <person name="Clum A."/>
            <person name="Lindquist E."/>
            <person name="Daum C."/>
            <person name="Ramamoorthy G.K."/>
            <person name="Gryganskyi A."/>
            <person name="Culley D."/>
            <person name="Magnuson J.K."/>
            <person name="James T.Y."/>
            <person name="O'Malley M.A."/>
            <person name="Stajich J.E."/>
            <person name="Spatafora J.W."/>
            <person name="Visel A."/>
            <person name="Grigoriev I.V."/>
        </authorList>
    </citation>
    <scope>NUCLEOTIDE SEQUENCE [LARGE SCALE GENOMIC DNA]</scope>
    <source>
        <strain evidence="3 4">12-1054</strain>
    </source>
</reference>
<name>A0A1Y2FIF1_PROLT</name>
<sequence length="159" mass="17401">MSTIQCTIPQFSAGGLEDLQEALSPYGTMVSHHREYYPGLPHPTGKFSFLLSLHAEDKLPPKKMVVNRDNGYFFEEITINITPIPGKKLCYMCHKIGHWREACPVAPLCSSCGQTTAHGPKRCPLKMGRAPVAQKTKPRSGGPKPQVPVSTSATTQQSP</sequence>
<feature type="compositionally biased region" description="Polar residues" evidence="1">
    <location>
        <begin position="148"/>
        <end position="159"/>
    </location>
</feature>
<dbReference type="GO" id="GO:0008270">
    <property type="term" value="F:zinc ion binding"/>
    <property type="evidence" value="ECO:0007669"/>
    <property type="project" value="InterPro"/>
</dbReference>
<keyword evidence="4" id="KW-1185">Reference proteome</keyword>
<evidence type="ECO:0000256" key="1">
    <source>
        <dbReference type="SAM" id="MobiDB-lite"/>
    </source>
</evidence>
<feature type="region of interest" description="Disordered" evidence="1">
    <location>
        <begin position="118"/>
        <end position="159"/>
    </location>
</feature>
<dbReference type="InterPro" id="IPR001878">
    <property type="entry name" value="Znf_CCHC"/>
</dbReference>